<accession>A0A1J5PRQ4</accession>
<dbReference type="AlphaFoldDB" id="A0A1J5PRQ4"/>
<organism evidence="2">
    <name type="scientific">mine drainage metagenome</name>
    <dbReference type="NCBI Taxonomy" id="410659"/>
    <lineage>
        <taxon>unclassified sequences</taxon>
        <taxon>metagenomes</taxon>
        <taxon>ecological metagenomes</taxon>
    </lineage>
</organism>
<feature type="region of interest" description="Disordered" evidence="1">
    <location>
        <begin position="12"/>
        <end position="41"/>
    </location>
</feature>
<comment type="caution">
    <text evidence="2">The sequence shown here is derived from an EMBL/GenBank/DDBJ whole genome shotgun (WGS) entry which is preliminary data.</text>
</comment>
<gene>
    <name evidence="2" type="ORF">GALL_479570</name>
</gene>
<dbReference type="EMBL" id="MLJW01004208">
    <property type="protein sequence ID" value="OIQ70431.1"/>
    <property type="molecule type" value="Genomic_DNA"/>
</dbReference>
<protein>
    <recommendedName>
        <fullName evidence="3">AbiEi antitoxin C-terminal domain-containing protein</fullName>
    </recommendedName>
</protein>
<name>A0A1J5PRQ4_9ZZZZ</name>
<evidence type="ECO:0000313" key="2">
    <source>
        <dbReference type="EMBL" id="OIQ70431.1"/>
    </source>
</evidence>
<sequence length="327" mass="35366">MPWILRTPHLDVHGLGRGETDGREPVAATHGASAPPGVRSTDPDARIAATALRLTSGCVVGGWAAARLHERAAAPDADLAVFTGDAWCGHAAQDRRVVLGSTSARVLVCAPRSARLRPGDEARIFRSVVPPTDRTVVDGVPVTTAVRTAFDLARLWRQPAAVAALDRLLHLGVVDLAEVRAMTLARPRWRGRPSALQVLETVDAGAESPQESALRLLWLDAGLPRPRCHPVIRSSHGELVARVDLLDPDVGVVGEYDGATQPAAERRGSDPRREQSLWALGLVVVRATAADVATEQASTAWQRRLRRAYRRRRTSGGREHPWRVTVD</sequence>
<feature type="compositionally biased region" description="Basic and acidic residues" evidence="1">
    <location>
        <begin position="12"/>
        <end position="24"/>
    </location>
</feature>
<evidence type="ECO:0008006" key="3">
    <source>
        <dbReference type="Google" id="ProtNLM"/>
    </source>
</evidence>
<evidence type="ECO:0000256" key="1">
    <source>
        <dbReference type="SAM" id="MobiDB-lite"/>
    </source>
</evidence>
<reference evidence="2" key="1">
    <citation type="submission" date="2016-10" db="EMBL/GenBank/DDBJ databases">
        <title>Sequence of Gallionella enrichment culture.</title>
        <authorList>
            <person name="Poehlein A."/>
            <person name="Muehling M."/>
            <person name="Daniel R."/>
        </authorList>
    </citation>
    <scope>NUCLEOTIDE SEQUENCE</scope>
</reference>
<proteinExistence type="predicted"/>